<organism evidence="2 3">
    <name type="scientific">Friedmanniomyces endolithicus</name>
    <dbReference type="NCBI Taxonomy" id="329885"/>
    <lineage>
        <taxon>Eukaryota</taxon>
        <taxon>Fungi</taxon>
        <taxon>Dikarya</taxon>
        <taxon>Ascomycota</taxon>
        <taxon>Pezizomycotina</taxon>
        <taxon>Dothideomycetes</taxon>
        <taxon>Dothideomycetidae</taxon>
        <taxon>Mycosphaerellales</taxon>
        <taxon>Teratosphaeriaceae</taxon>
        <taxon>Friedmanniomyces</taxon>
    </lineage>
</organism>
<protein>
    <submittedName>
        <fullName evidence="2">Nuclear transport factor 2</fullName>
    </submittedName>
</protein>
<dbReference type="PROSITE" id="PS50177">
    <property type="entry name" value="NTF2_DOMAIN"/>
    <property type="match status" value="1"/>
</dbReference>
<gene>
    <name evidence="2" type="primary">NTF2_1</name>
    <name evidence="2" type="ORF">LTR82_012501</name>
</gene>
<sequence>MAEQFVEFYYKAFDSDRSSLAALYGHDSMLTFEASPSQGVSNILQKIQVRAPPSHPPQTSRPAHRTPTHNLAVPRAIPHHEADYYYVNLQDLPFKQVQHQVATLDAQPSDERGGILVVVSGALLVEEERRPMSYAQTFQLKPRDGSYYVFNDVFRLVYPAA</sequence>
<name>A0AAN6FDM7_9PEZI</name>
<dbReference type="Proteomes" id="UP001168146">
    <property type="component" value="Unassembled WGS sequence"/>
</dbReference>
<dbReference type="InterPro" id="IPR018222">
    <property type="entry name" value="Nuclear_transport_factor_2_euk"/>
</dbReference>
<accession>A0AAN6FDM7</accession>
<dbReference type="AlphaFoldDB" id="A0AAN6FDM7"/>
<dbReference type="GO" id="GO:0006913">
    <property type="term" value="P:nucleocytoplasmic transport"/>
    <property type="evidence" value="ECO:0007669"/>
    <property type="project" value="InterPro"/>
</dbReference>
<comment type="caution">
    <text evidence="2">The sequence shown here is derived from an EMBL/GenBank/DDBJ whole genome shotgun (WGS) entry which is preliminary data.</text>
</comment>
<reference evidence="2" key="1">
    <citation type="submission" date="2021-12" db="EMBL/GenBank/DDBJ databases">
        <title>Black yeast isolated from Biological Soil Crust.</title>
        <authorList>
            <person name="Kurbessoian T."/>
        </authorList>
    </citation>
    <scope>NUCLEOTIDE SEQUENCE</scope>
    <source>
        <strain evidence="2">CCFEE 5208</strain>
    </source>
</reference>
<dbReference type="CDD" id="cd00780">
    <property type="entry name" value="NTF2"/>
    <property type="match status" value="1"/>
</dbReference>
<evidence type="ECO:0000313" key="3">
    <source>
        <dbReference type="Proteomes" id="UP001168146"/>
    </source>
</evidence>
<evidence type="ECO:0000259" key="1">
    <source>
        <dbReference type="PROSITE" id="PS50177"/>
    </source>
</evidence>
<dbReference type="InterPro" id="IPR032710">
    <property type="entry name" value="NTF2-like_dom_sf"/>
</dbReference>
<evidence type="ECO:0000313" key="2">
    <source>
        <dbReference type="EMBL" id="KAK0315965.1"/>
    </source>
</evidence>
<dbReference type="InterPro" id="IPR002075">
    <property type="entry name" value="NTF2_dom"/>
</dbReference>
<dbReference type="InterPro" id="IPR045875">
    <property type="entry name" value="NTF2"/>
</dbReference>
<proteinExistence type="predicted"/>
<dbReference type="Gene3D" id="3.10.450.50">
    <property type="match status" value="2"/>
</dbReference>
<feature type="domain" description="NTF2" evidence="1">
    <location>
        <begin position="1"/>
        <end position="156"/>
    </location>
</feature>
<dbReference type="SUPFAM" id="SSF54427">
    <property type="entry name" value="NTF2-like"/>
    <property type="match status" value="1"/>
</dbReference>
<dbReference type="PANTHER" id="PTHR12612">
    <property type="entry name" value="NUCLEAR TRANSPORT FACTOR 2"/>
    <property type="match status" value="1"/>
</dbReference>
<dbReference type="EMBL" id="JASUXU010000050">
    <property type="protein sequence ID" value="KAK0315965.1"/>
    <property type="molecule type" value="Genomic_DNA"/>
</dbReference>
<dbReference type="Pfam" id="PF02136">
    <property type="entry name" value="NTF2"/>
    <property type="match status" value="2"/>
</dbReference>